<gene>
    <name evidence="1" type="ORF">B0I27_102422</name>
</gene>
<proteinExistence type="predicted"/>
<dbReference type="EMBL" id="PVTH01000002">
    <property type="protein sequence ID" value="PRY54652.1"/>
    <property type="molecule type" value="Genomic_DNA"/>
</dbReference>
<dbReference type="InterPro" id="IPR012347">
    <property type="entry name" value="Ferritin-like"/>
</dbReference>
<dbReference type="AlphaFoldDB" id="A0A2T0U9U8"/>
<sequence>MILQMNNDETSKELSAIEKLLSYSLEEVSIFDKLAEDKTSGKFRSTFARYSFLREQHAMSIKFYLRSRGLCLKKVSEGLTKQNGHSWKELKAALERSDYDAIARITGQAADTTVTLYEDALKNALTTDASMYKMLSEHLQQIRKMNTYAS</sequence>
<evidence type="ECO:0000313" key="2">
    <source>
        <dbReference type="Proteomes" id="UP000238034"/>
    </source>
</evidence>
<comment type="caution">
    <text evidence="1">The sequence shown here is derived from an EMBL/GenBank/DDBJ whole genome shotgun (WGS) entry which is preliminary data.</text>
</comment>
<dbReference type="Proteomes" id="UP000238034">
    <property type="component" value="Unassembled WGS sequence"/>
</dbReference>
<protein>
    <recommendedName>
        <fullName evidence="3">DUF2383 domain-containing protein</fullName>
    </recommendedName>
</protein>
<name>A0A2T0U9U8_9SPHI</name>
<accession>A0A2T0U9U8</accession>
<dbReference type="Gene3D" id="1.20.1260.10">
    <property type="match status" value="1"/>
</dbReference>
<keyword evidence="2" id="KW-1185">Reference proteome</keyword>
<evidence type="ECO:0000313" key="1">
    <source>
        <dbReference type="EMBL" id="PRY54652.1"/>
    </source>
</evidence>
<reference evidence="1 2" key="1">
    <citation type="submission" date="2018-03" db="EMBL/GenBank/DDBJ databases">
        <title>Genomic Encyclopedia of Type Strains, Phase III (KMG-III): the genomes of soil and plant-associated and newly described type strains.</title>
        <authorList>
            <person name="Whitman W."/>
        </authorList>
    </citation>
    <scope>NUCLEOTIDE SEQUENCE [LARGE SCALE GENOMIC DNA]</scope>
    <source>
        <strain evidence="1 2">CGMCC 1.9313</strain>
    </source>
</reference>
<organism evidence="1 2">
    <name type="scientific">Arcticibacter pallidicorallinus</name>
    <dbReference type="NCBI Taxonomy" id="1259464"/>
    <lineage>
        <taxon>Bacteria</taxon>
        <taxon>Pseudomonadati</taxon>
        <taxon>Bacteroidota</taxon>
        <taxon>Sphingobacteriia</taxon>
        <taxon>Sphingobacteriales</taxon>
        <taxon>Sphingobacteriaceae</taxon>
        <taxon>Arcticibacter</taxon>
    </lineage>
</organism>
<evidence type="ECO:0008006" key="3">
    <source>
        <dbReference type="Google" id="ProtNLM"/>
    </source>
</evidence>